<dbReference type="Pfam" id="PF00069">
    <property type="entry name" value="Pkinase"/>
    <property type="match status" value="1"/>
</dbReference>
<feature type="compositionally biased region" description="Low complexity" evidence="7">
    <location>
        <begin position="407"/>
        <end position="487"/>
    </location>
</feature>
<dbReference type="EMBL" id="CAJJDN010000128">
    <property type="protein sequence ID" value="CAD8120799.1"/>
    <property type="molecule type" value="Genomic_DNA"/>
</dbReference>
<evidence type="ECO:0000256" key="1">
    <source>
        <dbReference type="ARBA" id="ARBA00022679"/>
    </source>
</evidence>
<dbReference type="GO" id="GO:0010506">
    <property type="term" value="P:regulation of autophagy"/>
    <property type="evidence" value="ECO:0007669"/>
    <property type="project" value="InterPro"/>
</dbReference>
<evidence type="ECO:0000256" key="4">
    <source>
        <dbReference type="ARBA" id="ARBA00022840"/>
    </source>
</evidence>
<dbReference type="GO" id="GO:0016020">
    <property type="term" value="C:membrane"/>
    <property type="evidence" value="ECO:0007669"/>
    <property type="project" value="TreeGrafter"/>
</dbReference>
<evidence type="ECO:0000256" key="3">
    <source>
        <dbReference type="ARBA" id="ARBA00022777"/>
    </source>
</evidence>
<dbReference type="GO" id="GO:0005776">
    <property type="term" value="C:autophagosome"/>
    <property type="evidence" value="ECO:0007669"/>
    <property type="project" value="TreeGrafter"/>
</dbReference>
<evidence type="ECO:0000313" key="10">
    <source>
        <dbReference type="EMBL" id="CAD8120799.1"/>
    </source>
</evidence>
<evidence type="ECO:0008006" key="12">
    <source>
        <dbReference type="Google" id="ProtNLM"/>
    </source>
</evidence>
<keyword evidence="2 6" id="KW-0547">Nucleotide-binding</keyword>
<dbReference type="OrthoDB" id="40902at2759"/>
<comment type="caution">
    <text evidence="10">The sequence shown here is derived from an EMBL/GenBank/DDBJ whole genome shotgun (WGS) entry which is preliminary data.</text>
</comment>
<keyword evidence="1" id="KW-0808">Transferase</keyword>
<dbReference type="InterPro" id="IPR017441">
    <property type="entry name" value="Protein_kinase_ATP_BS"/>
</dbReference>
<dbReference type="GO" id="GO:0000407">
    <property type="term" value="C:phagophore assembly site"/>
    <property type="evidence" value="ECO:0007669"/>
    <property type="project" value="TreeGrafter"/>
</dbReference>
<gene>
    <name evidence="10" type="ORF">PSON_ATCC_30995.1.T1280051</name>
</gene>
<feature type="domain" description="EF-hand" evidence="9">
    <location>
        <begin position="573"/>
        <end position="608"/>
    </location>
</feature>
<dbReference type="PANTHER" id="PTHR24348:SF22">
    <property type="entry name" value="NON-SPECIFIC SERINE_THREONINE PROTEIN KINASE"/>
    <property type="match status" value="1"/>
</dbReference>
<dbReference type="AlphaFoldDB" id="A0A8S1QZA9"/>
<name>A0A8S1QZA9_9CILI</name>
<sequence>MGEKKVDRFLFKMSDKVGEGSYGQVFKGVDDKTKDLVAIKMLSKSVINEDEYLRDGLMNEIKIMRDLQGNNVVKLIDVLETANNYYIVQEFCDGGDLQHLLKKKKFLPQKEAMQLFIDVLLGMIELVKKGIIHRDLKPANILINKGIYKIADFGFSKALDNFQKQMIVSNVGTPLYQSLQLLKADKYTSKSDIWSLGFIFYEALYGQTPWTARSIPELVKNIMSQPLKFPQDKNVDPMIQDMIKGCLQLEESDRLGWDQLYRHSCFGQSFSFYTNQAKQLEDKAMYLVQDLRFKVMKDKIDLEKVFHKYDKSGDKSLDMKELTLLLHEIDPQLEREEIEYIFNKIDLDGSNSIELNEFKKWLEENQVQMSMKTQSKQNNLIRKGTVEMPKINPNNSDQVVPEFEGSQIKQQQEQYQKQSTHQQQQVYQNQTSNLNSQKQQQYPQQPQTQYPQQPQQQYPQQPLQYPQQSQQYPQQYPQQFQQPSSQQGMTGSQHQQDYGMYPPYPQMNNSQQYNQVYQQPPAYVPPAYVPPAYVPPAYVPPAYAPNYQSQQTQNLAQERAKLTIQKLVIAIEKYKINIFELFRKYDKTDSQTLDVKEFGIMLRKIDSQLTDQDINQAFWVFDVDRSQEITFKEFQDGILMHLNQWKAQNQQSNSGYPYQKY</sequence>
<dbReference type="GO" id="GO:0004674">
    <property type="term" value="F:protein serine/threonine kinase activity"/>
    <property type="evidence" value="ECO:0007669"/>
    <property type="project" value="InterPro"/>
</dbReference>
<feature type="domain" description="Protein kinase" evidence="8">
    <location>
        <begin position="11"/>
        <end position="266"/>
    </location>
</feature>
<dbReference type="InterPro" id="IPR045269">
    <property type="entry name" value="Atg1-like"/>
</dbReference>
<dbReference type="SMART" id="SM00054">
    <property type="entry name" value="EFh"/>
    <property type="match status" value="4"/>
</dbReference>
<dbReference type="PROSITE" id="PS50011">
    <property type="entry name" value="PROTEIN_KINASE_DOM"/>
    <property type="match status" value="1"/>
</dbReference>
<feature type="domain" description="EF-hand" evidence="9">
    <location>
        <begin position="609"/>
        <end position="644"/>
    </location>
</feature>
<feature type="domain" description="EF-hand" evidence="9">
    <location>
        <begin position="333"/>
        <end position="368"/>
    </location>
</feature>
<organism evidence="10 11">
    <name type="scientific">Paramecium sonneborni</name>
    <dbReference type="NCBI Taxonomy" id="65129"/>
    <lineage>
        <taxon>Eukaryota</taxon>
        <taxon>Sar</taxon>
        <taxon>Alveolata</taxon>
        <taxon>Ciliophora</taxon>
        <taxon>Intramacronucleata</taxon>
        <taxon>Oligohymenophorea</taxon>
        <taxon>Peniculida</taxon>
        <taxon>Parameciidae</taxon>
        <taxon>Paramecium</taxon>
    </lineage>
</organism>
<dbReference type="SMART" id="SM00220">
    <property type="entry name" value="S_TKc"/>
    <property type="match status" value="1"/>
</dbReference>
<accession>A0A8S1QZA9</accession>
<dbReference type="PROSITE" id="PS50222">
    <property type="entry name" value="EF_HAND_2"/>
    <property type="match status" value="4"/>
</dbReference>
<proteinExistence type="inferred from homology"/>
<dbReference type="FunFam" id="1.10.510.10:FF:000771">
    <property type="entry name" value="Uncharacterized protein"/>
    <property type="match status" value="1"/>
</dbReference>
<dbReference type="InterPro" id="IPR008271">
    <property type="entry name" value="Ser/Thr_kinase_AS"/>
</dbReference>
<evidence type="ECO:0000256" key="6">
    <source>
        <dbReference type="PROSITE-ProRule" id="PRU10141"/>
    </source>
</evidence>
<evidence type="ECO:0000256" key="5">
    <source>
        <dbReference type="ARBA" id="ARBA00024334"/>
    </source>
</evidence>
<dbReference type="Pfam" id="PF13499">
    <property type="entry name" value="EF-hand_7"/>
    <property type="match status" value="2"/>
</dbReference>
<keyword evidence="3" id="KW-0418">Kinase</keyword>
<dbReference type="InterPro" id="IPR018247">
    <property type="entry name" value="EF_Hand_1_Ca_BS"/>
</dbReference>
<evidence type="ECO:0000256" key="2">
    <source>
        <dbReference type="ARBA" id="ARBA00022741"/>
    </source>
</evidence>
<dbReference type="CDD" id="cd00051">
    <property type="entry name" value="EFh"/>
    <property type="match status" value="2"/>
</dbReference>
<dbReference type="GO" id="GO:0000045">
    <property type="term" value="P:autophagosome assembly"/>
    <property type="evidence" value="ECO:0007669"/>
    <property type="project" value="TreeGrafter"/>
</dbReference>
<keyword evidence="4 6" id="KW-0067">ATP-binding</keyword>
<feature type="region of interest" description="Disordered" evidence="7">
    <location>
        <begin position="384"/>
        <end position="509"/>
    </location>
</feature>
<evidence type="ECO:0000259" key="8">
    <source>
        <dbReference type="PROSITE" id="PS50011"/>
    </source>
</evidence>
<dbReference type="Proteomes" id="UP000692954">
    <property type="component" value="Unassembled WGS sequence"/>
</dbReference>
<comment type="similarity">
    <text evidence="5">Belongs to the protein kinase superfamily. Ser/Thr protein kinase family. CDPK subfamily.</text>
</comment>
<feature type="domain" description="EF-hand" evidence="9">
    <location>
        <begin position="297"/>
        <end position="332"/>
    </location>
</feature>
<dbReference type="PROSITE" id="PS00107">
    <property type="entry name" value="PROTEIN_KINASE_ATP"/>
    <property type="match status" value="1"/>
</dbReference>
<dbReference type="InterPro" id="IPR002048">
    <property type="entry name" value="EF_hand_dom"/>
</dbReference>
<evidence type="ECO:0000256" key="7">
    <source>
        <dbReference type="SAM" id="MobiDB-lite"/>
    </source>
</evidence>
<evidence type="ECO:0000313" key="11">
    <source>
        <dbReference type="Proteomes" id="UP000692954"/>
    </source>
</evidence>
<dbReference type="FunFam" id="3.30.200.20:FF:000660">
    <property type="entry name" value="Uncharacterized protein"/>
    <property type="match status" value="1"/>
</dbReference>
<evidence type="ECO:0000259" key="9">
    <source>
        <dbReference type="PROSITE" id="PS50222"/>
    </source>
</evidence>
<dbReference type="PROSITE" id="PS00108">
    <property type="entry name" value="PROTEIN_KINASE_ST"/>
    <property type="match status" value="1"/>
</dbReference>
<dbReference type="GO" id="GO:0005524">
    <property type="term" value="F:ATP binding"/>
    <property type="evidence" value="ECO:0007669"/>
    <property type="project" value="UniProtKB-UniRule"/>
</dbReference>
<feature type="binding site" evidence="6">
    <location>
        <position position="40"/>
    </location>
    <ligand>
        <name>ATP</name>
        <dbReference type="ChEBI" id="CHEBI:30616"/>
    </ligand>
</feature>
<dbReference type="PROSITE" id="PS00018">
    <property type="entry name" value="EF_HAND_1"/>
    <property type="match status" value="3"/>
</dbReference>
<protein>
    <recommendedName>
        <fullName evidence="12">Protein kinase-like domain</fullName>
    </recommendedName>
</protein>
<dbReference type="GO" id="GO:0005829">
    <property type="term" value="C:cytosol"/>
    <property type="evidence" value="ECO:0007669"/>
    <property type="project" value="TreeGrafter"/>
</dbReference>
<dbReference type="PANTHER" id="PTHR24348">
    <property type="entry name" value="SERINE/THREONINE-PROTEIN KINASE UNC-51-RELATED"/>
    <property type="match status" value="1"/>
</dbReference>
<dbReference type="InterPro" id="IPR000719">
    <property type="entry name" value="Prot_kinase_dom"/>
</dbReference>
<keyword evidence="11" id="KW-1185">Reference proteome</keyword>
<dbReference type="GO" id="GO:0005509">
    <property type="term" value="F:calcium ion binding"/>
    <property type="evidence" value="ECO:0007669"/>
    <property type="project" value="InterPro"/>
</dbReference>
<reference evidence="10" key="1">
    <citation type="submission" date="2021-01" db="EMBL/GenBank/DDBJ databases">
        <authorList>
            <consortium name="Genoscope - CEA"/>
            <person name="William W."/>
        </authorList>
    </citation>
    <scope>NUCLEOTIDE SEQUENCE</scope>
</reference>